<dbReference type="CDD" id="cd00090">
    <property type="entry name" value="HTH_ARSR"/>
    <property type="match status" value="1"/>
</dbReference>
<name>A0ABN2L0L2_9ACTN</name>
<dbReference type="PANTHER" id="PTHR38600">
    <property type="entry name" value="TRANSCRIPTIONAL REGULATORY PROTEIN"/>
    <property type="match status" value="1"/>
</dbReference>
<evidence type="ECO:0000313" key="2">
    <source>
        <dbReference type="EMBL" id="GAA1770249.1"/>
    </source>
</evidence>
<gene>
    <name evidence="2" type="ORF">GCM10009681_47060</name>
</gene>
<comment type="caution">
    <text evidence="2">The sequence shown here is derived from an EMBL/GenBank/DDBJ whole genome shotgun (WGS) entry which is preliminary data.</text>
</comment>
<dbReference type="RefSeq" id="WP_344086068.1">
    <property type="nucleotide sequence ID" value="NZ_BAAALS010000028.1"/>
</dbReference>
<dbReference type="InterPro" id="IPR036390">
    <property type="entry name" value="WH_DNA-bd_sf"/>
</dbReference>
<dbReference type="EMBL" id="BAAALS010000028">
    <property type="protein sequence ID" value="GAA1770249.1"/>
    <property type="molecule type" value="Genomic_DNA"/>
</dbReference>
<evidence type="ECO:0000259" key="1">
    <source>
        <dbReference type="SMART" id="SM00418"/>
    </source>
</evidence>
<keyword evidence="3" id="KW-1185">Reference proteome</keyword>
<reference evidence="2 3" key="1">
    <citation type="journal article" date="2019" name="Int. J. Syst. Evol. Microbiol.">
        <title>The Global Catalogue of Microorganisms (GCM) 10K type strain sequencing project: providing services to taxonomists for standard genome sequencing and annotation.</title>
        <authorList>
            <consortium name="The Broad Institute Genomics Platform"/>
            <consortium name="The Broad Institute Genome Sequencing Center for Infectious Disease"/>
            <person name="Wu L."/>
            <person name="Ma J."/>
        </authorList>
    </citation>
    <scope>NUCLEOTIDE SEQUENCE [LARGE SCALE GENOMIC DNA]</scope>
    <source>
        <strain evidence="2 3">JCM 13249</strain>
    </source>
</reference>
<proteinExistence type="predicted"/>
<dbReference type="InterPro" id="IPR036388">
    <property type="entry name" value="WH-like_DNA-bd_sf"/>
</dbReference>
<dbReference type="Pfam" id="PF12840">
    <property type="entry name" value="HTH_20"/>
    <property type="match status" value="1"/>
</dbReference>
<dbReference type="InterPro" id="IPR001845">
    <property type="entry name" value="HTH_ArsR_DNA-bd_dom"/>
</dbReference>
<dbReference type="Proteomes" id="UP001500655">
    <property type="component" value="Unassembled WGS sequence"/>
</dbReference>
<accession>A0ABN2L0L2</accession>
<evidence type="ECO:0000313" key="3">
    <source>
        <dbReference type="Proteomes" id="UP001500655"/>
    </source>
</evidence>
<protein>
    <recommendedName>
        <fullName evidence="1">HTH arsR-type domain-containing protein</fullName>
    </recommendedName>
</protein>
<dbReference type="Gene3D" id="1.10.10.10">
    <property type="entry name" value="Winged helix-like DNA-binding domain superfamily/Winged helix DNA-binding domain"/>
    <property type="match status" value="1"/>
</dbReference>
<feature type="domain" description="HTH arsR-type" evidence="1">
    <location>
        <begin position="5"/>
        <end position="86"/>
    </location>
</feature>
<sequence>MPVDDVFVAIGDATRRAILDELAERDGQTLFEICTRLTTRHGIGSSRQAISQHLDILARAGLVRAERNGRYKFHYADFRPLRAVVDRWPIPEEKL</sequence>
<dbReference type="InterPro" id="IPR011991">
    <property type="entry name" value="ArsR-like_HTH"/>
</dbReference>
<organism evidence="2 3">
    <name type="scientific">Luedemannella helvata</name>
    <dbReference type="NCBI Taxonomy" id="349315"/>
    <lineage>
        <taxon>Bacteria</taxon>
        <taxon>Bacillati</taxon>
        <taxon>Actinomycetota</taxon>
        <taxon>Actinomycetes</taxon>
        <taxon>Micromonosporales</taxon>
        <taxon>Micromonosporaceae</taxon>
        <taxon>Luedemannella</taxon>
    </lineage>
</organism>
<dbReference type="PANTHER" id="PTHR38600:SF1">
    <property type="entry name" value="TRANSCRIPTIONAL REGULATORY PROTEIN"/>
    <property type="match status" value="1"/>
</dbReference>
<dbReference type="SMART" id="SM00418">
    <property type="entry name" value="HTH_ARSR"/>
    <property type="match status" value="1"/>
</dbReference>
<dbReference type="SUPFAM" id="SSF46785">
    <property type="entry name" value="Winged helix' DNA-binding domain"/>
    <property type="match status" value="1"/>
</dbReference>